<reference evidence="3 4" key="1">
    <citation type="submission" date="2021-06" db="EMBL/GenBank/DDBJ databases">
        <authorList>
            <person name="Sun Q."/>
            <person name="Li D."/>
        </authorList>
    </citation>
    <scope>NUCLEOTIDE SEQUENCE [LARGE SCALE GENOMIC DNA]</scope>
    <source>
        <strain evidence="3 4">MSJ-6</strain>
    </source>
</reference>
<dbReference type="InterPro" id="IPR012854">
    <property type="entry name" value="Cu_amine_oxidase-like_N"/>
</dbReference>
<sequence>MIRYSLKLLLAASLLAGGGAAVALPGTVQAAAANSAPIQILLDGYPLSSTVDPIIVQNTTLVPFRTISEALGVSVTWNSATKTIQAVKESGNERTEVVLTLNSKQAIVNGTTVELTVAPRSISGNTVIPLSFFSQQFGAGVAWDQATKTVSIHSPQKRMYTLGFYAISSISDASAISTLDAVAFGWSRIDENGQFTLSGKDFKLPQPLGDITADSLIEDAAESGTTPYLMVYSSDVKGELTKIIEETEARNKAISDMIAAAQDKSYSGIMLDFEGLGLTTDKQTTRASYTAFVKQLTQEAKAAGLKVALALHPLNSSYQGYDYKSLGQIADEIVIMAYDYQTNSGSSAAAATNPEPIAKVDEAIRLALQNTDKSKLILGLNLHSENADSVTKLIGLAKRYDLKGVALWRLGLISSDEWNSIRQSVEFKS</sequence>
<accession>A0ABS6FW77</accession>
<keyword evidence="1" id="KW-0732">Signal</keyword>
<keyword evidence="3" id="KW-0378">Hydrolase</keyword>
<dbReference type="RefSeq" id="WP_216480823.1">
    <property type="nucleotide sequence ID" value="NZ_JAHLQJ010000024.1"/>
</dbReference>
<dbReference type="Pfam" id="PF07833">
    <property type="entry name" value="Cu_amine_oxidN1"/>
    <property type="match status" value="1"/>
</dbReference>
<name>A0ABS6FW77_9BACL</name>
<dbReference type="PANTHER" id="PTHR46066">
    <property type="entry name" value="CHITINASE DOMAIN-CONTAINING PROTEIN 1 FAMILY MEMBER"/>
    <property type="match status" value="1"/>
</dbReference>
<dbReference type="EMBL" id="JAHLQJ010000024">
    <property type="protein sequence ID" value="MBU5674254.1"/>
    <property type="molecule type" value="Genomic_DNA"/>
</dbReference>
<evidence type="ECO:0000256" key="1">
    <source>
        <dbReference type="SAM" id="SignalP"/>
    </source>
</evidence>
<feature type="chain" id="PRO_5047252069" evidence="1">
    <location>
        <begin position="24"/>
        <end position="429"/>
    </location>
</feature>
<gene>
    <name evidence="3" type="ORF">KQJ23_20640</name>
</gene>
<feature type="signal peptide" evidence="1">
    <location>
        <begin position="1"/>
        <end position="23"/>
    </location>
</feature>
<organism evidence="3 4">
    <name type="scientific">Paenibacillus brevis</name>
    <dbReference type="NCBI Taxonomy" id="2841508"/>
    <lineage>
        <taxon>Bacteria</taxon>
        <taxon>Bacillati</taxon>
        <taxon>Bacillota</taxon>
        <taxon>Bacilli</taxon>
        <taxon>Bacillales</taxon>
        <taxon>Paenibacillaceae</taxon>
        <taxon>Paenibacillus</taxon>
    </lineage>
</organism>
<dbReference type="Pfam" id="PF00704">
    <property type="entry name" value="Glyco_hydro_18"/>
    <property type="match status" value="1"/>
</dbReference>
<dbReference type="PROSITE" id="PS51910">
    <property type="entry name" value="GH18_2"/>
    <property type="match status" value="1"/>
</dbReference>
<proteinExistence type="predicted"/>
<feature type="domain" description="GH18" evidence="2">
    <location>
        <begin position="147"/>
        <end position="428"/>
    </location>
</feature>
<comment type="caution">
    <text evidence="3">The sequence shown here is derived from an EMBL/GenBank/DDBJ whole genome shotgun (WGS) entry which is preliminary data.</text>
</comment>
<dbReference type="PANTHER" id="PTHR46066:SF2">
    <property type="entry name" value="CHITINASE DOMAIN-CONTAINING PROTEIN 1"/>
    <property type="match status" value="1"/>
</dbReference>
<dbReference type="GO" id="GO:0016787">
    <property type="term" value="F:hydrolase activity"/>
    <property type="evidence" value="ECO:0007669"/>
    <property type="project" value="UniProtKB-KW"/>
</dbReference>
<protein>
    <submittedName>
        <fullName evidence="3">Glycosyl hydrolase</fullName>
    </submittedName>
</protein>
<evidence type="ECO:0000313" key="3">
    <source>
        <dbReference type="EMBL" id="MBU5674254.1"/>
    </source>
</evidence>
<evidence type="ECO:0000313" key="4">
    <source>
        <dbReference type="Proteomes" id="UP000743001"/>
    </source>
</evidence>
<keyword evidence="4" id="KW-1185">Reference proteome</keyword>
<dbReference type="InterPro" id="IPR001223">
    <property type="entry name" value="Glyco_hydro18_cat"/>
</dbReference>
<evidence type="ECO:0000259" key="2">
    <source>
        <dbReference type="PROSITE" id="PS51910"/>
    </source>
</evidence>
<dbReference type="Proteomes" id="UP000743001">
    <property type="component" value="Unassembled WGS sequence"/>
</dbReference>